<organism evidence="1">
    <name type="scientific">marine metagenome</name>
    <dbReference type="NCBI Taxonomy" id="408172"/>
    <lineage>
        <taxon>unclassified sequences</taxon>
        <taxon>metagenomes</taxon>
        <taxon>ecological metagenomes</taxon>
    </lineage>
</organism>
<protein>
    <submittedName>
        <fullName evidence="1">Uncharacterized protein</fullName>
    </submittedName>
</protein>
<dbReference type="EMBL" id="UINC01175074">
    <property type="protein sequence ID" value="SVD81513.1"/>
    <property type="molecule type" value="Genomic_DNA"/>
</dbReference>
<evidence type="ECO:0000313" key="1">
    <source>
        <dbReference type="EMBL" id="SVD81513.1"/>
    </source>
</evidence>
<reference evidence="1" key="1">
    <citation type="submission" date="2018-05" db="EMBL/GenBank/DDBJ databases">
        <authorList>
            <person name="Lanie J.A."/>
            <person name="Ng W.-L."/>
            <person name="Kazmierczak K.M."/>
            <person name="Andrzejewski T.M."/>
            <person name="Davidsen T.M."/>
            <person name="Wayne K.J."/>
            <person name="Tettelin H."/>
            <person name="Glass J.I."/>
            <person name="Rusch D."/>
            <person name="Podicherti R."/>
            <person name="Tsui H.-C.T."/>
            <person name="Winkler M.E."/>
        </authorList>
    </citation>
    <scope>NUCLEOTIDE SEQUENCE</scope>
</reference>
<name>A0A382YE15_9ZZZZ</name>
<dbReference type="AlphaFoldDB" id="A0A382YE15"/>
<gene>
    <name evidence="1" type="ORF">METZ01_LOCUS434367</name>
</gene>
<accession>A0A382YE15</accession>
<sequence>RYDSGGLKWLLETKEYLPEAIGGIMVEALMA</sequence>
<proteinExistence type="predicted"/>
<feature type="non-terminal residue" evidence="1">
    <location>
        <position position="1"/>
    </location>
</feature>